<organism evidence="1 2">
    <name type="scientific">Bimuria novae-zelandiae CBS 107.79</name>
    <dbReference type="NCBI Taxonomy" id="1447943"/>
    <lineage>
        <taxon>Eukaryota</taxon>
        <taxon>Fungi</taxon>
        <taxon>Dikarya</taxon>
        <taxon>Ascomycota</taxon>
        <taxon>Pezizomycotina</taxon>
        <taxon>Dothideomycetes</taxon>
        <taxon>Pleosporomycetidae</taxon>
        <taxon>Pleosporales</taxon>
        <taxon>Massarineae</taxon>
        <taxon>Didymosphaeriaceae</taxon>
        <taxon>Bimuria</taxon>
    </lineage>
</organism>
<name>A0A6A5UV14_9PLEO</name>
<sequence>MLILSCPFGSQQMRWRQPWCCWGILSVVTRHAACRGSLRTEVRVTDTMSKGEAALGVGFHVQEKALRSGFGQLETGCVPVQRRLICLFLDGVTACAGSMRAEPQCALNTKTS</sequence>
<dbReference type="EMBL" id="ML976722">
    <property type="protein sequence ID" value="KAF1968250.1"/>
    <property type="molecule type" value="Genomic_DNA"/>
</dbReference>
<dbReference type="Proteomes" id="UP000800036">
    <property type="component" value="Unassembled WGS sequence"/>
</dbReference>
<dbReference type="AlphaFoldDB" id="A0A6A5UV14"/>
<reference evidence="1" key="1">
    <citation type="journal article" date="2020" name="Stud. Mycol.">
        <title>101 Dothideomycetes genomes: a test case for predicting lifestyles and emergence of pathogens.</title>
        <authorList>
            <person name="Haridas S."/>
            <person name="Albert R."/>
            <person name="Binder M."/>
            <person name="Bloem J."/>
            <person name="Labutti K."/>
            <person name="Salamov A."/>
            <person name="Andreopoulos B."/>
            <person name="Baker S."/>
            <person name="Barry K."/>
            <person name="Bills G."/>
            <person name="Bluhm B."/>
            <person name="Cannon C."/>
            <person name="Castanera R."/>
            <person name="Culley D."/>
            <person name="Daum C."/>
            <person name="Ezra D."/>
            <person name="Gonzalez J."/>
            <person name="Henrissat B."/>
            <person name="Kuo A."/>
            <person name="Liang C."/>
            <person name="Lipzen A."/>
            <person name="Lutzoni F."/>
            <person name="Magnuson J."/>
            <person name="Mondo S."/>
            <person name="Nolan M."/>
            <person name="Ohm R."/>
            <person name="Pangilinan J."/>
            <person name="Park H.-J."/>
            <person name="Ramirez L."/>
            <person name="Alfaro M."/>
            <person name="Sun H."/>
            <person name="Tritt A."/>
            <person name="Yoshinaga Y."/>
            <person name="Zwiers L.-H."/>
            <person name="Turgeon B."/>
            <person name="Goodwin S."/>
            <person name="Spatafora J."/>
            <person name="Crous P."/>
            <person name="Grigoriev I."/>
        </authorList>
    </citation>
    <scope>NUCLEOTIDE SEQUENCE</scope>
    <source>
        <strain evidence="1">CBS 107.79</strain>
    </source>
</reference>
<gene>
    <name evidence="1" type="ORF">BU23DRAFT_267249</name>
</gene>
<evidence type="ECO:0000313" key="2">
    <source>
        <dbReference type="Proteomes" id="UP000800036"/>
    </source>
</evidence>
<evidence type="ECO:0000313" key="1">
    <source>
        <dbReference type="EMBL" id="KAF1968250.1"/>
    </source>
</evidence>
<proteinExistence type="predicted"/>
<protein>
    <submittedName>
        <fullName evidence="1">Uncharacterized protein</fullName>
    </submittedName>
</protein>
<keyword evidence="2" id="KW-1185">Reference proteome</keyword>
<accession>A0A6A5UV14</accession>